<dbReference type="AlphaFoldDB" id="A0A2X2YMC2"/>
<dbReference type="GeneID" id="55565574"/>
<evidence type="ECO:0000313" key="4">
    <source>
        <dbReference type="Proteomes" id="UP000553981"/>
    </source>
</evidence>
<reference evidence="1 4" key="2">
    <citation type="submission" date="2020-04" db="EMBL/GenBank/DDBJ databases">
        <title>Antimicrobial susceptibility and clonality of vaginal-derived multi-drug resistant Mobiluncus isolates in China.</title>
        <authorList>
            <person name="Zhang X."/>
        </authorList>
    </citation>
    <scope>NUCLEOTIDE SEQUENCE [LARGE SCALE GENOMIC DNA]</scope>
    <source>
        <strain evidence="1 4">19</strain>
    </source>
</reference>
<sequence length="94" mass="9626">MRENDGDTVGVQVRFFAAAAEAAGTDVATVQVARDLSVAETAAQAGGCGSDLNRVLSISSYLVGGLRESGQKRLADLDDLTDLTIDVLPPFAGG</sequence>
<proteinExistence type="predicted"/>
<dbReference type="EMBL" id="UASJ01000001">
    <property type="protein sequence ID" value="SQB64777.1"/>
    <property type="molecule type" value="Genomic_DNA"/>
</dbReference>
<dbReference type="Proteomes" id="UP000553981">
    <property type="component" value="Unassembled WGS sequence"/>
</dbReference>
<dbReference type="InterPro" id="IPR012675">
    <property type="entry name" value="Beta-grasp_dom_sf"/>
</dbReference>
<evidence type="ECO:0000313" key="3">
    <source>
        <dbReference type="Proteomes" id="UP000250245"/>
    </source>
</evidence>
<accession>A0A2X2YMC2</accession>
<dbReference type="RefSeq" id="WP_004007027.1">
    <property type="nucleotide sequence ID" value="NZ_CAMYEK010000010.1"/>
</dbReference>
<evidence type="ECO:0000313" key="2">
    <source>
        <dbReference type="EMBL" id="SQB64777.1"/>
    </source>
</evidence>
<name>A0A2X2YMC2_9ACTO</name>
<dbReference type="EMBL" id="JABCUI010000003">
    <property type="protein sequence ID" value="NMW87415.1"/>
    <property type="molecule type" value="Genomic_DNA"/>
</dbReference>
<organism evidence="2 3">
    <name type="scientific">Mobiluncus curtisii</name>
    <dbReference type="NCBI Taxonomy" id="2051"/>
    <lineage>
        <taxon>Bacteria</taxon>
        <taxon>Bacillati</taxon>
        <taxon>Actinomycetota</taxon>
        <taxon>Actinomycetes</taxon>
        <taxon>Actinomycetales</taxon>
        <taxon>Actinomycetaceae</taxon>
        <taxon>Mobiluncus</taxon>
    </lineage>
</organism>
<protein>
    <submittedName>
        <fullName evidence="1">MoaD/ThiS family protein</fullName>
    </submittedName>
</protein>
<dbReference type="Gene3D" id="3.10.20.30">
    <property type="match status" value="1"/>
</dbReference>
<gene>
    <name evidence="1" type="ORF">HHJ67_06560</name>
    <name evidence="2" type="ORF">NCTC11820_01131</name>
</gene>
<dbReference type="Proteomes" id="UP000250245">
    <property type="component" value="Unassembled WGS sequence"/>
</dbReference>
<evidence type="ECO:0000313" key="1">
    <source>
        <dbReference type="EMBL" id="NMW87415.1"/>
    </source>
</evidence>
<reference evidence="2 3" key="1">
    <citation type="submission" date="2018-06" db="EMBL/GenBank/DDBJ databases">
        <authorList>
            <consortium name="Pathogen Informatics"/>
            <person name="Doyle S."/>
        </authorList>
    </citation>
    <scope>NUCLEOTIDE SEQUENCE [LARGE SCALE GENOMIC DNA]</scope>
    <source>
        <strain evidence="2 3">NCTC11820</strain>
    </source>
</reference>